<dbReference type="EMBL" id="CP133721">
    <property type="protein sequence ID" value="WMW77421.1"/>
    <property type="molecule type" value="Genomic_DNA"/>
</dbReference>
<dbReference type="InterPro" id="IPR019734">
    <property type="entry name" value="TPR_rpt"/>
</dbReference>
<reference evidence="4" key="1">
    <citation type="submission" date="2023-09" db="EMBL/GenBank/DDBJ databases">
        <title>Flavobacterium sp. 20NA77.7 isolated from freshwater.</title>
        <authorList>
            <person name="Le V."/>
            <person name="Ko S.-R."/>
            <person name="Ahn C.-Y."/>
            <person name="Oh H.-M."/>
        </authorList>
    </citation>
    <scope>NUCLEOTIDE SEQUENCE</scope>
    <source>
        <strain evidence="4">20NA77.7</strain>
    </source>
</reference>
<proteinExistence type="predicted"/>
<dbReference type="PANTHER" id="PTHR44858:SF1">
    <property type="entry name" value="UDP-N-ACETYLGLUCOSAMINE--PEPTIDE N-ACETYLGLUCOSAMINYLTRANSFERASE SPINDLY-RELATED"/>
    <property type="match status" value="1"/>
</dbReference>
<dbReference type="Pfam" id="PF13432">
    <property type="entry name" value="TPR_16"/>
    <property type="match status" value="2"/>
</dbReference>
<dbReference type="SUPFAM" id="SSF48452">
    <property type="entry name" value="TPR-like"/>
    <property type="match status" value="2"/>
</dbReference>
<evidence type="ECO:0000313" key="4">
    <source>
        <dbReference type="EMBL" id="WMW77421.1"/>
    </source>
</evidence>
<gene>
    <name evidence="4" type="ORF">RF683_07985</name>
</gene>
<evidence type="ECO:0000256" key="1">
    <source>
        <dbReference type="ARBA" id="ARBA00022737"/>
    </source>
</evidence>
<evidence type="ECO:0000256" key="3">
    <source>
        <dbReference type="PROSITE-ProRule" id="PRU00339"/>
    </source>
</evidence>
<dbReference type="InterPro" id="IPR011990">
    <property type="entry name" value="TPR-like_helical_dom_sf"/>
</dbReference>
<dbReference type="InterPro" id="IPR050498">
    <property type="entry name" value="Ycf3"/>
</dbReference>
<feature type="repeat" description="TPR" evidence="3">
    <location>
        <begin position="158"/>
        <end position="191"/>
    </location>
</feature>
<dbReference type="PROSITE" id="PS50005">
    <property type="entry name" value="TPR"/>
    <property type="match status" value="1"/>
</dbReference>
<dbReference type="SMART" id="SM00028">
    <property type="entry name" value="TPR"/>
    <property type="match status" value="6"/>
</dbReference>
<protein>
    <submittedName>
        <fullName evidence="4">Tetratricopeptide repeat protein</fullName>
    </submittedName>
</protein>
<dbReference type="PANTHER" id="PTHR44858">
    <property type="entry name" value="TETRATRICOPEPTIDE REPEAT PROTEIN 6"/>
    <property type="match status" value="1"/>
</dbReference>
<sequence>MRKAIFVGIVTLATTFGSYAQDLEQVKKTIDAEKFSEARKSLKNLVSTAPDKGRNYFYLGQVYLALEKQDSAKIYFEKGKGVKDAGHLNYIGLAHVDLIYGNKTSAQNNIAMAMQNAKKKDTEEQIFIARAYLNQENPEYSKAIEAGKKGIASDPKSALAYLALGDAYFADKNTNDAYAAYRNAYDLDNTLLRAKLQLAMITRNARAYNESIKAINEVITMDPNYGPAHRELAETYFAWGYNETAKYQENTAKALEEYRKYMSLTDTSVDSRMRYADFLIITKDWKALEAEATMIQKMDKVNPRIYRYLGYAYIETGRPDAAIQAFNEFFAKADKRKIKGRDYLYLAKAKLASAMDANGVITNKTKFDESVVDLQKAAELDTKLSVEFSEIGVKLYKQKAYFEAAKLLDLAIKNPASKSFALDNYYYGNCILFGSIDKTPEQKATLTVEFEKANAAYAEVIKASPKTQDAYLNKGKLNRVHGTDASKLLAVADYEGYVKVVTEKGEAELSKEAVKKNLLDAYQFIGSSYAATDKVKAIAAFEEAKKLDPTNKYVSESLEVLKK</sequence>
<keyword evidence="1" id="KW-0677">Repeat</keyword>
<keyword evidence="2 3" id="KW-0802">TPR repeat</keyword>
<dbReference type="Gene3D" id="1.25.40.10">
    <property type="entry name" value="Tetratricopeptide repeat domain"/>
    <property type="match status" value="3"/>
</dbReference>
<dbReference type="RefSeq" id="WP_309531794.1">
    <property type="nucleotide sequence ID" value="NZ_CP133721.1"/>
</dbReference>
<organism evidence="4 5">
    <name type="scientific">Flavobacterium nakdongensis</name>
    <dbReference type="NCBI Taxonomy" id="3073563"/>
    <lineage>
        <taxon>Bacteria</taxon>
        <taxon>Pseudomonadati</taxon>
        <taxon>Bacteroidota</taxon>
        <taxon>Flavobacteriia</taxon>
        <taxon>Flavobacteriales</taxon>
        <taxon>Flavobacteriaceae</taxon>
        <taxon>Flavobacterium</taxon>
    </lineage>
</organism>
<accession>A0ABY9R828</accession>
<dbReference type="Pfam" id="PF13181">
    <property type="entry name" value="TPR_8"/>
    <property type="match status" value="1"/>
</dbReference>
<evidence type="ECO:0000313" key="5">
    <source>
        <dbReference type="Proteomes" id="UP001180481"/>
    </source>
</evidence>
<name>A0ABY9R828_9FLAO</name>
<keyword evidence="5" id="KW-1185">Reference proteome</keyword>
<dbReference type="Proteomes" id="UP001180481">
    <property type="component" value="Chromosome"/>
</dbReference>
<evidence type="ECO:0000256" key="2">
    <source>
        <dbReference type="ARBA" id="ARBA00022803"/>
    </source>
</evidence>